<gene>
    <name evidence="9" type="ORF">EJ05DRAFT_503633</name>
</gene>
<comment type="subcellular location">
    <subcellularLocation>
        <location evidence="1">Membrane</location>
        <topology evidence="1">Multi-pass membrane protein</topology>
    </subcellularLocation>
</comment>
<evidence type="ECO:0000313" key="10">
    <source>
        <dbReference type="Proteomes" id="UP000799437"/>
    </source>
</evidence>
<keyword evidence="4 7" id="KW-0472">Membrane</keyword>
<feature type="transmembrane region" description="Helical" evidence="7">
    <location>
        <begin position="192"/>
        <end position="215"/>
    </location>
</feature>
<dbReference type="Proteomes" id="UP000799437">
    <property type="component" value="Unassembled WGS sequence"/>
</dbReference>
<feature type="transmembrane region" description="Helical" evidence="7">
    <location>
        <begin position="227"/>
        <end position="246"/>
    </location>
</feature>
<evidence type="ECO:0000256" key="7">
    <source>
        <dbReference type="SAM" id="Phobius"/>
    </source>
</evidence>
<feature type="compositionally biased region" description="Basic and acidic residues" evidence="6">
    <location>
        <begin position="332"/>
        <end position="352"/>
    </location>
</feature>
<dbReference type="RefSeq" id="XP_033597132.1">
    <property type="nucleotide sequence ID" value="XM_033747446.1"/>
</dbReference>
<evidence type="ECO:0000259" key="8">
    <source>
        <dbReference type="Pfam" id="PF20684"/>
    </source>
</evidence>
<evidence type="ECO:0000256" key="6">
    <source>
        <dbReference type="SAM" id="MobiDB-lite"/>
    </source>
</evidence>
<evidence type="ECO:0000256" key="4">
    <source>
        <dbReference type="ARBA" id="ARBA00023136"/>
    </source>
</evidence>
<dbReference type="OrthoDB" id="61113at2759"/>
<dbReference type="AlphaFoldDB" id="A0A6A6W0T0"/>
<dbReference type="EMBL" id="ML996579">
    <property type="protein sequence ID" value="KAF2754681.1"/>
    <property type="molecule type" value="Genomic_DNA"/>
</dbReference>
<keyword evidence="3 7" id="KW-1133">Transmembrane helix</keyword>
<evidence type="ECO:0000256" key="5">
    <source>
        <dbReference type="ARBA" id="ARBA00038359"/>
    </source>
</evidence>
<proteinExistence type="inferred from homology"/>
<feature type="domain" description="Rhodopsin" evidence="8">
    <location>
        <begin position="42"/>
        <end position="293"/>
    </location>
</feature>
<feature type="transmembrane region" description="Helical" evidence="7">
    <location>
        <begin position="139"/>
        <end position="161"/>
    </location>
</feature>
<comment type="similarity">
    <text evidence="5">Belongs to the SAT4 family.</text>
</comment>
<sequence length="391" mass="43537">MSSEQTPPDIAAAGDVPTLNKPASILTLMILFNVLTWIAVALRVWSRIKPVKALYWDDLFVVLTSISTTIGTANACVEVRYGLGQHWKTLSTDEWEPYLFWTWLANPFLALSLTLVKLSVLFQYMRLCSGSSFRVFRNVCVGLMVVVSAWGIAYICLMIFACDPIRAFWTADGPRKCIFFGSDNPDEKIRAYLSHTASNMVLDAMIFCLPLHIFYKMQLEKKSKWGFAGIFLSGSIIVVIAIVRFANLLKHELGLTSAHFDVTYYATAAVVLSALEAAVATVAASIPVFWPLVISLKSNVILIISEVSVTHEKRADSTTGLRNSDWQPLEDFSTKGKDEDLESVHSKKDYKAPRPSTGAIPRNLVFPETKLDDEPRLNQTETTVVAGDLKR</sequence>
<feature type="transmembrane region" description="Helical" evidence="7">
    <location>
        <begin position="266"/>
        <end position="290"/>
    </location>
</feature>
<dbReference type="PANTHER" id="PTHR33048">
    <property type="entry name" value="PTH11-LIKE INTEGRAL MEMBRANE PROTEIN (AFU_ORTHOLOGUE AFUA_5G11245)"/>
    <property type="match status" value="1"/>
</dbReference>
<accession>A0A6A6W0T0</accession>
<dbReference type="InterPro" id="IPR052337">
    <property type="entry name" value="SAT4-like"/>
</dbReference>
<feature type="transmembrane region" description="Helical" evidence="7">
    <location>
        <begin position="98"/>
        <end position="118"/>
    </location>
</feature>
<evidence type="ECO:0000256" key="1">
    <source>
        <dbReference type="ARBA" id="ARBA00004141"/>
    </source>
</evidence>
<dbReference type="GeneID" id="54488500"/>
<feature type="transmembrane region" description="Helical" evidence="7">
    <location>
        <begin position="54"/>
        <end position="73"/>
    </location>
</feature>
<dbReference type="PANTHER" id="PTHR33048:SF47">
    <property type="entry name" value="INTEGRAL MEMBRANE PROTEIN-RELATED"/>
    <property type="match status" value="1"/>
</dbReference>
<keyword evidence="10" id="KW-1185">Reference proteome</keyword>
<evidence type="ECO:0000313" key="9">
    <source>
        <dbReference type="EMBL" id="KAF2754681.1"/>
    </source>
</evidence>
<protein>
    <recommendedName>
        <fullName evidence="8">Rhodopsin domain-containing protein</fullName>
    </recommendedName>
</protein>
<name>A0A6A6W0T0_9PEZI</name>
<keyword evidence="2 7" id="KW-0812">Transmembrane</keyword>
<evidence type="ECO:0000256" key="3">
    <source>
        <dbReference type="ARBA" id="ARBA00022989"/>
    </source>
</evidence>
<dbReference type="GO" id="GO:0016020">
    <property type="term" value="C:membrane"/>
    <property type="evidence" value="ECO:0007669"/>
    <property type="project" value="UniProtKB-SubCell"/>
</dbReference>
<reference evidence="9" key="1">
    <citation type="journal article" date="2020" name="Stud. Mycol.">
        <title>101 Dothideomycetes genomes: a test case for predicting lifestyles and emergence of pathogens.</title>
        <authorList>
            <person name="Haridas S."/>
            <person name="Albert R."/>
            <person name="Binder M."/>
            <person name="Bloem J."/>
            <person name="Labutti K."/>
            <person name="Salamov A."/>
            <person name="Andreopoulos B."/>
            <person name="Baker S."/>
            <person name="Barry K."/>
            <person name="Bills G."/>
            <person name="Bluhm B."/>
            <person name="Cannon C."/>
            <person name="Castanera R."/>
            <person name="Culley D."/>
            <person name="Daum C."/>
            <person name="Ezra D."/>
            <person name="Gonzalez J."/>
            <person name="Henrissat B."/>
            <person name="Kuo A."/>
            <person name="Liang C."/>
            <person name="Lipzen A."/>
            <person name="Lutzoni F."/>
            <person name="Magnuson J."/>
            <person name="Mondo S."/>
            <person name="Nolan M."/>
            <person name="Ohm R."/>
            <person name="Pangilinan J."/>
            <person name="Park H.-J."/>
            <person name="Ramirez L."/>
            <person name="Alfaro M."/>
            <person name="Sun H."/>
            <person name="Tritt A."/>
            <person name="Yoshinaga Y."/>
            <person name="Zwiers L.-H."/>
            <person name="Turgeon B."/>
            <person name="Goodwin S."/>
            <person name="Spatafora J."/>
            <person name="Crous P."/>
            <person name="Grigoriev I."/>
        </authorList>
    </citation>
    <scope>NUCLEOTIDE SEQUENCE</scope>
    <source>
        <strain evidence="9">CBS 121739</strain>
    </source>
</reference>
<feature type="region of interest" description="Disordered" evidence="6">
    <location>
        <begin position="327"/>
        <end position="391"/>
    </location>
</feature>
<dbReference type="Pfam" id="PF20684">
    <property type="entry name" value="Fung_rhodopsin"/>
    <property type="match status" value="1"/>
</dbReference>
<dbReference type="InterPro" id="IPR049326">
    <property type="entry name" value="Rhodopsin_dom_fungi"/>
</dbReference>
<evidence type="ECO:0000256" key="2">
    <source>
        <dbReference type="ARBA" id="ARBA00022692"/>
    </source>
</evidence>
<organism evidence="9 10">
    <name type="scientific">Pseudovirgaria hyperparasitica</name>
    <dbReference type="NCBI Taxonomy" id="470096"/>
    <lineage>
        <taxon>Eukaryota</taxon>
        <taxon>Fungi</taxon>
        <taxon>Dikarya</taxon>
        <taxon>Ascomycota</taxon>
        <taxon>Pezizomycotina</taxon>
        <taxon>Dothideomycetes</taxon>
        <taxon>Dothideomycetes incertae sedis</taxon>
        <taxon>Acrospermales</taxon>
        <taxon>Acrospermaceae</taxon>
        <taxon>Pseudovirgaria</taxon>
    </lineage>
</organism>
<feature type="transmembrane region" description="Helical" evidence="7">
    <location>
        <begin position="23"/>
        <end position="42"/>
    </location>
</feature>